<proteinExistence type="inferred from homology"/>
<comment type="subcellular location">
    <subcellularLocation>
        <location evidence="1">Membrane</location>
        <topology evidence="1">Multi-pass membrane protein</topology>
    </subcellularLocation>
</comment>
<dbReference type="GeneID" id="63796074"/>
<dbReference type="GO" id="GO:0005375">
    <property type="term" value="F:copper ion transmembrane transporter activity"/>
    <property type="evidence" value="ECO:0007669"/>
    <property type="project" value="InterPro"/>
</dbReference>
<accession>A0A364L4X0</accession>
<feature type="region of interest" description="Disordered" evidence="6">
    <location>
        <begin position="77"/>
        <end position="112"/>
    </location>
</feature>
<feature type="transmembrane region" description="Helical" evidence="7">
    <location>
        <begin position="352"/>
        <end position="371"/>
    </location>
</feature>
<evidence type="ECO:0000313" key="9">
    <source>
        <dbReference type="Proteomes" id="UP000249363"/>
    </source>
</evidence>
<evidence type="ECO:0000313" key="8">
    <source>
        <dbReference type="EMBL" id="RAO70846.1"/>
    </source>
</evidence>
<feature type="compositionally biased region" description="Low complexity" evidence="6">
    <location>
        <begin position="408"/>
        <end position="434"/>
    </location>
</feature>
<dbReference type="Proteomes" id="UP000249363">
    <property type="component" value="Unassembled WGS sequence"/>
</dbReference>
<protein>
    <recommendedName>
        <fullName evidence="10">Copper transporter</fullName>
    </recommendedName>
</protein>
<feature type="region of interest" description="Disordered" evidence="6">
    <location>
        <begin position="246"/>
        <end position="265"/>
    </location>
</feature>
<feature type="compositionally biased region" description="Low complexity" evidence="6">
    <location>
        <begin position="246"/>
        <end position="261"/>
    </location>
</feature>
<evidence type="ECO:0000256" key="2">
    <source>
        <dbReference type="ARBA" id="ARBA00006921"/>
    </source>
</evidence>
<evidence type="ECO:0000256" key="3">
    <source>
        <dbReference type="ARBA" id="ARBA00022692"/>
    </source>
</evidence>
<feature type="transmembrane region" description="Helical" evidence="7">
    <location>
        <begin position="449"/>
        <end position="466"/>
    </location>
</feature>
<dbReference type="STRING" id="1196081.A0A364L4X0"/>
<comment type="caution">
    <text evidence="8">The sequence shown here is derived from an EMBL/GenBank/DDBJ whole genome shotgun (WGS) entry which is preliminary data.</text>
</comment>
<evidence type="ECO:0000256" key="5">
    <source>
        <dbReference type="ARBA" id="ARBA00023136"/>
    </source>
</evidence>
<dbReference type="AlphaFoldDB" id="A0A364L4X0"/>
<dbReference type="PANTHER" id="PTHR12483:SF73">
    <property type="entry name" value="COPPER TRANSPORT PROTEIN CTR3"/>
    <property type="match status" value="1"/>
</dbReference>
<feature type="compositionally biased region" description="Polar residues" evidence="6">
    <location>
        <begin position="77"/>
        <end position="87"/>
    </location>
</feature>
<keyword evidence="4 7" id="KW-1133">Transmembrane helix</keyword>
<sequence length="515" mass="56865">MVSSLFRSDSVSSRMRKRFSLPAYTNKSLYVDEQKPEFRYVDLEATLPSPQPPVAVRPQLRTKDEAQLRQAVTNLYQQVDQNDGTQTEQDEARPEPDTTAAEPGVKRPRSRRSIALDTLSSLSRRLSVVVEPTENEKSGIDGDFASGQDDPFLQFNGLLYNFEFGSPLSRASRVFEAGTPDAETSYGRYRPRNPAARAKKSRYSWGGFDLAHRNDGYADDRDDLIAILEHDESNLNDAAVAAPVVAGPSSQVPRRPSPRTSHYQDMRRSGIVVDDTRADSIAAGAAVKIDSMQRTTNTTNVSTNANANNDSSSSENIHAFIPLSRVANQSEPPTSEKKRGFISKSWRITSHGMFAGSCIGVILLVMSLEFFRRLSKEYDRHILHQFKQKIALGGAAIPTPQKSTPKHATTTTTTTDSADDANSTNHHSTDTTTSKIHFRPSPIQQSIRALLHMITFAIAYFVMLLAMYYNGYFIICIFIGAYLGAFVFSWESIGVEMGSSVTATAAMEDVTVCCG</sequence>
<evidence type="ECO:0000256" key="1">
    <source>
        <dbReference type="ARBA" id="ARBA00004141"/>
    </source>
</evidence>
<keyword evidence="3 7" id="KW-0812">Transmembrane</keyword>
<evidence type="ECO:0008006" key="10">
    <source>
        <dbReference type="Google" id="ProtNLM"/>
    </source>
</evidence>
<organism evidence="8 9">
    <name type="scientific">Talaromyces amestolkiae</name>
    <dbReference type="NCBI Taxonomy" id="1196081"/>
    <lineage>
        <taxon>Eukaryota</taxon>
        <taxon>Fungi</taxon>
        <taxon>Dikarya</taxon>
        <taxon>Ascomycota</taxon>
        <taxon>Pezizomycotina</taxon>
        <taxon>Eurotiomycetes</taxon>
        <taxon>Eurotiomycetidae</taxon>
        <taxon>Eurotiales</taxon>
        <taxon>Trichocomaceae</taxon>
        <taxon>Talaromyces</taxon>
        <taxon>Talaromyces sect. Talaromyces</taxon>
    </lineage>
</organism>
<dbReference type="OrthoDB" id="4226948at2759"/>
<dbReference type="PANTHER" id="PTHR12483">
    <property type="entry name" value="SOLUTE CARRIER FAMILY 31 COPPER TRANSPORTERS"/>
    <property type="match status" value="1"/>
</dbReference>
<reference evidence="8 9" key="1">
    <citation type="journal article" date="2017" name="Biotechnol. Biofuels">
        <title>Differential beta-glucosidase expression as a function of carbon source availability in Talaromyces amestolkiae: a genomic and proteomic approach.</title>
        <authorList>
            <person name="de Eugenio L.I."/>
            <person name="Mendez-Liter J.A."/>
            <person name="Nieto-Dominguez M."/>
            <person name="Alonso L."/>
            <person name="Gil-Munoz J."/>
            <person name="Barriuso J."/>
            <person name="Prieto A."/>
            <person name="Martinez M.J."/>
        </authorList>
    </citation>
    <scope>NUCLEOTIDE SEQUENCE [LARGE SCALE GENOMIC DNA]</scope>
    <source>
        <strain evidence="8 9">CIB</strain>
    </source>
</reference>
<dbReference type="InterPro" id="IPR007274">
    <property type="entry name" value="Cop_transporter"/>
</dbReference>
<gene>
    <name evidence="8" type="ORF">BHQ10_006858</name>
</gene>
<keyword evidence="9" id="KW-1185">Reference proteome</keyword>
<comment type="similarity">
    <text evidence="2">Belongs to the copper transporter (Ctr) (TC 1.A.56) family. SLC31A subfamily.</text>
</comment>
<feature type="region of interest" description="Disordered" evidence="6">
    <location>
        <begin position="396"/>
        <end position="435"/>
    </location>
</feature>
<dbReference type="GO" id="GO:0016020">
    <property type="term" value="C:membrane"/>
    <property type="evidence" value="ECO:0007669"/>
    <property type="project" value="UniProtKB-SubCell"/>
</dbReference>
<keyword evidence="5 7" id="KW-0472">Membrane</keyword>
<feature type="transmembrane region" description="Helical" evidence="7">
    <location>
        <begin position="472"/>
        <end position="490"/>
    </location>
</feature>
<evidence type="ECO:0000256" key="7">
    <source>
        <dbReference type="SAM" id="Phobius"/>
    </source>
</evidence>
<dbReference type="Pfam" id="PF04145">
    <property type="entry name" value="Ctr"/>
    <property type="match status" value="1"/>
</dbReference>
<evidence type="ECO:0000256" key="4">
    <source>
        <dbReference type="ARBA" id="ARBA00022989"/>
    </source>
</evidence>
<dbReference type="EMBL" id="MIKG01000013">
    <property type="protein sequence ID" value="RAO70846.1"/>
    <property type="molecule type" value="Genomic_DNA"/>
</dbReference>
<name>A0A364L4X0_TALAM</name>
<evidence type="ECO:0000256" key="6">
    <source>
        <dbReference type="SAM" id="MobiDB-lite"/>
    </source>
</evidence>
<dbReference type="RefSeq" id="XP_040735362.1">
    <property type="nucleotide sequence ID" value="XM_040879490.1"/>
</dbReference>